<keyword evidence="2" id="KW-0812">Transmembrane</keyword>
<evidence type="ECO:0000313" key="4">
    <source>
        <dbReference type="Proteomes" id="UP000275078"/>
    </source>
</evidence>
<evidence type="ECO:0000313" key="3">
    <source>
        <dbReference type="EMBL" id="RPA73811.1"/>
    </source>
</evidence>
<dbReference type="AlphaFoldDB" id="A0A3N4HP43"/>
<reference evidence="3 4" key="1">
    <citation type="journal article" date="2018" name="Nat. Ecol. Evol.">
        <title>Pezizomycetes genomes reveal the molecular basis of ectomycorrhizal truffle lifestyle.</title>
        <authorList>
            <person name="Murat C."/>
            <person name="Payen T."/>
            <person name="Noel B."/>
            <person name="Kuo A."/>
            <person name="Morin E."/>
            <person name="Chen J."/>
            <person name="Kohler A."/>
            <person name="Krizsan K."/>
            <person name="Balestrini R."/>
            <person name="Da Silva C."/>
            <person name="Montanini B."/>
            <person name="Hainaut M."/>
            <person name="Levati E."/>
            <person name="Barry K.W."/>
            <person name="Belfiori B."/>
            <person name="Cichocki N."/>
            <person name="Clum A."/>
            <person name="Dockter R.B."/>
            <person name="Fauchery L."/>
            <person name="Guy J."/>
            <person name="Iotti M."/>
            <person name="Le Tacon F."/>
            <person name="Lindquist E.A."/>
            <person name="Lipzen A."/>
            <person name="Malagnac F."/>
            <person name="Mello A."/>
            <person name="Molinier V."/>
            <person name="Miyauchi S."/>
            <person name="Poulain J."/>
            <person name="Riccioni C."/>
            <person name="Rubini A."/>
            <person name="Sitrit Y."/>
            <person name="Splivallo R."/>
            <person name="Traeger S."/>
            <person name="Wang M."/>
            <person name="Zifcakova L."/>
            <person name="Wipf D."/>
            <person name="Zambonelli A."/>
            <person name="Paolocci F."/>
            <person name="Nowrousian M."/>
            <person name="Ottonello S."/>
            <person name="Baldrian P."/>
            <person name="Spatafora J.W."/>
            <person name="Henrissat B."/>
            <person name="Nagy L.G."/>
            <person name="Aury J.M."/>
            <person name="Wincker P."/>
            <person name="Grigoriev I.V."/>
            <person name="Bonfante P."/>
            <person name="Martin F.M."/>
        </authorList>
    </citation>
    <scope>NUCLEOTIDE SEQUENCE [LARGE SCALE GENOMIC DNA]</scope>
    <source>
        <strain evidence="3 4">RN42</strain>
    </source>
</reference>
<sequence length="191" mass="21774">MDVRKRTHRRRRRTEYDSDDDSSGSEPEYLDEQQQEELIRVLKTEDAKGNRKISNVIMILYTIFLVTVPLYSESRTTAFWTILTTLPQLLTAHSIRYINVAPDVALPSDVFSSNRNSQQLNVRAVSEAFSVRGAGFLAVFGGSLMLGMVHWYRWECWGPLVLACLCAAADFEARSVNVEDLEVRKYGYRGA</sequence>
<feature type="compositionally biased region" description="Basic residues" evidence="1">
    <location>
        <begin position="1"/>
        <end position="13"/>
    </location>
</feature>
<evidence type="ECO:0000256" key="2">
    <source>
        <dbReference type="SAM" id="Phobius"/>
    </source>
</evidence>
<name>A0A3N4HP43_ASCIM</name>
<feature type="region of interest" description="Disordered" evidence="1">
    <location>
        <begin position="1"/>
        <end position="32"/>
    </location>
</feature>
<feature type="transmembrane region" description="Helical" evidence="2">
    <location>
        <begin position="53"/>
        <end position="71"/>
    </location>
</feature>
<keyword evidence="4" id="KW-1185">Reference proteome</keyword>
<feature type="transmembrane region" description="Helical" evidence="2">
    <location>
        <begin position="133"/>
        <end position="152"/>
    </location>
</feature>
<keyword evidence="2" id="KW-1133">Transmembrane helix</keyword>
<proteinExistence type="predicted"/>
<dbReference type="Proteomes" id="UP000275078">
    <property type="component" value="Unassembled WGS sequence"/>
</dbReference>
<feature type="compositionally biased region" description="Acidic residues" evidence="1">
    <location>
        <begin position="17"/>
        <end position="32"/>
    </location>
</feature>
<organism evidence="3 4">
    <name type="scientific">Ascobolus immersus RN42</name>
    <dbReference type="NCBI Taxonomy" id="1160509"/>
    <lineage>
        <taxon>Eukaryota</taxon>
        <taxon>Fungi</taxon>
        <taxon>Dikarya</taxon>
        <taxon>Ascomycota</taxon>
        <taxon>Pezizomycotina</taxon>
        <taxon>Pezizomycetes</taxon>
        <taxon>Pezizales</taxon>
        <taxon>Ascobolaceae</taxon>
        <taxon>Ascobolus</taxon>
    </lineage>
</organism>
<protein>
    <submittedName>
        <fullName evidence="3">Uncharacterized protein</fullName>
    </submittedName>
</protein>
<accession>A0A3N4HP43</accession>
<dbReference type="OrthoDB" id="3358048at2759"/>
<dbReference type="EMBL" id="ML119810">
    <property type="protein sequence ID" value="RPA73811.1"/>
    <property type="molecule type" value="Genomic_DNA"/>
</dbReference>
<evidence type="ECO:0000256" key="1">
    <source>
        <dbReference type="SAM" id="MobiDB-lite"/>
    </source>
</evidence>
<gene>
    <name evidence="3" type="ORF">BJ508DRAFT_333702</name>
</gene>
<keyword evidence="2" id="KW-0472">Membrane</keyword>